<dbReference type="CDD" id="cd23451">
    <property type="entry name" value="beta-trefoil_Ricin_laminarinase"/>
    <property type="match status" value="1"/>
</dbReference>
<proteinExistence type="inferred from homology"/>
<reference evidence="10" key="1">
    <citation type="submission" date="2020-10" db="EMBL/GenBank/DDBJ databases">
        <title>Taxonomic study of unclassified bacteria belonging to the class Ktedonobacteria.</title>
        <authorList>
            <person name="Yabe S."/>
            <person name="Wang C.M."/>
            <person name="Zheng Y."/>
            <person name="Sakai Y."/>
            <person name="Cavaletti L."/>
            <person name="Monciardini P."/>
            <person name="Donadio S."/>
        </authorList>
    </citation>
    <scope>NUCLEOTIDE SEQUENCE</scope>
    <source>
        <strain evidence="10">ID150040</strain>
    </source>
</reference>
<evidence type="ECO:0000259" key="9">
    <source>
        <dbReference type="SMART" id="SM00736"/>
    </source>
</evidence>
<organism evidence="10 11">
    <name type="scientific">Reticulibacter mediterranei</name>
    <dbReference type="NCBI Taxonomy" id="2778369"/>
    <lineage>
        <taxon>Bacteria</taxon>
        <taxon>Bacillati</taxon>
        <taxon>Chloroflexota</taxon>
        <taxon>Ktedonobacteria</taxon>
        <taxon>Ktedonobacterales</taxon>
        <taxon>Reticulibacteraceae</taxon>
        <taxon>Reticulibacter</taxon>
    </lineage>
</organism>
<dbReference type="InterPro" id="IPR013783">
    <property type="entry name" value="Ig-like_fold"/>
</dbReference>
<dbReference type="InterPro" id="IPR022398">
    <property type="entry name" value="Peptidase_S8_His-AS"/>
</dbReference>
<feature type="active site" description="Charge relay system" evidence="5">
    <location>
        <position position="211"/>
    </location>
</feature>
<dbReference type="InterPro" id="IPR037045">
    <property type="entry name" value="S8pro/Inhibitor_I9_sf"/>
</dbReference>
<dbReference type="InterPro" id="IPR015500">
    <property type="entry name" value="Peptidase_S8_subtilisin-rel"/>
</dbReference>
<dbReference type="SMART" id="SM00458">
    <property type="entry name" value="RICIN"/>
    <property type="match status" value="3"/>
</dbReference>
<dbReference type="InterPro" id="IPR000772">
    <property type="entry name" value="Ricin_B_lectin"/>
</dbReference>
<dbReference type="Pfam" id="PF05345">
    <property type="entry name" value="He_PIG"/>
    <property type="match status" value="3"/>
</dbReference>
<dbReference type="PANTHER" id="PTHR43806:SF11">
    <property type="entry name" value="CEREVISIN-RELATED"/>
    <property type="match status" value="1"/>
</dbReference>
<feature type="domain" description="Ricin B lectin" evidence="8">
    <location>
        <begin position="935"/>
        <end position="1060"/>
    </location>
</feature>
<dbReference type="PROSITE" id="PS00136">
    <property type="entry name" value="SUBTILASE_ASP"/>
    <property type="match status" value="1"/>
</dbReference>
<dbReference type="CDD" id="cd04077">
    <property type="entry name" value="Peptidases_S8_PCSK9_ProteinaseK_like"/>
    <property type="match status" value="1"/>
</dbReference>
<dbReference type="InterPro" id="IPR034193">
    <property type="entry name" value="PCSK9_ProteinaseK-like"/>
</dbReference>
<dbReference type="SMART" id="SM00736">
    <property type="entry name" value="CADG"/>
    <property type="match status" value="2"/>
</dbReference>
<dbReference type="InterPro" id="IPR006644">
    <property type="entry name" value="Cadg"/>
</dbReference>
<comment type="similarity">
    <text evidence="1 5 6">Belongs to the peptidase S8 family.</text>
</comment>
<feature type="domain" description="Ricin B lectin" evidence="8">
    <location>
        <begin position="725"/>
        <end position="845"/>
    </location>
</feature>
<dbReference type="InterPro" id="IPR036852">
    <property type="entry name" value="Peptidase_S8/S53_dom_sf"/>
</dbReference>
<dbReference type="GO" id="GO:0005509">
    <property type="term" value="F:calcium ion binding"/>
    <property type="evidence" value="ECO:0007669"/>
    <property type="project" value="InterPro"/>
</dbReference>
<dbReference type="InterPro" id="IPR023828">
    <property type="entry name" value="Peptidase_S8_Ser-AS"/>
</dbReference>
<dbReference type="PANTHER" id="PTHR43806">
    <property type="entry name" value="PEPTIDASE S8"/>
    <property type="match status" value="1"/>
</dbReference>
<feature type="compositionally biased region" description="Low complexity" evidence="7">
    <location>
        <begin position="137"/>
        <end position="150"/>
    </location>
</feature>
<feature type="domain" description="Dystroglycan-type cadherin-like" evidence="9">
    <location>
        <begin position="850"/>
        <end position="939"/>
    </location>
</feature>
<evidence type="ECO:0000259" key="8">
    <source>
        <dbReference type="SMART" id="SM00458"/>
    </source>
</evidence>
<dbReference type="GO" id="GO:0016020">
    <property type="term" value="C:membrane"/>
    <property type="evidence" value="ECO:0007669"/>
    <property type="project" value="InterPro"/>
</dbReference>
<dbReference type="GO" id="GO:0005615">
    <property type="term" value="C:extracellular space"/>
    <property type="evidence" value="ECO:0007669"/>
    <property type="project" value="TreeGrafter"/>
</dbReference>
<gene>
    <name evidence="10" type="ORF">KSF_081180</name>
</gene>
<dbReference type="InterPro" id="IPR023827">
    <property type="entry name" value="Peptidase_S8_Asp-AS"/>
</dbReference>
<feature type="domain" description="Dystroglycan-type cadherin-like" evidence="9">
    <location>
        <begin position="634"/>
        <end position="730"/>
    </location>
</feature>
<dbReference type="Gene3D" id="3.40.50.200">
    <property type="entry name" value="Peptidase S8/S53 domain"/>
    <property type="match status" value="1"/>
</dbReference>
<protein>
    <submittedName>
        <fullName evidence="10">Uncharacterized protein</fullName>
    </submittedName>
</protein>
<dbReference type="PROSITE" id="PS50231">
    <property type="entry name" value="RICIN_B_LECTIN"/>
    <property type="match status" value="3"/>
</dbReference>
<evidence type="ECO:0000256" key="2">
    <source>
        <dbReference type="ARBA" id="ARBA00022670"/>
    </source>
</evidence>
<evidence type="ECO:0000256" key="3">
    <source>
        <dbReference type="ARBA" id="ARBA00022801"/>
    </source>
</evidence>
<dbReference type="InterPro" id="IPR010259">
    <property type="entry name" value="S8pro/Inhibitor_I9"/>
</dbReference>
<feature type="active site" description="Charge relay system" evidence="5">
    <location>
        <position position="364"/>
    </location>
</feature>
<dbReference type="Pfam" id="PF00082">
    <property type="entry name" value="Peptidase_S8"/>
    <property type="match status" value="1"/>
</dbReference>
<dbReference type="Pfam" id="PF05922">
    <property type="entry name" value="Inhibitor_I9"/>
    <property type="match status" value="1"/>
</dbReference>
<dbReference type="PROSITE" id="PS51892">
    <property type="entry name" value="SUBTILASE"/>
    <property type="match status" value="1"/>
</dbReference>
<dbReference type="Proteomes" id="UP000597444">
    <property type="component" value="Unassembled WGS sequence"/>
</dbReference>
<keyword evidence="3 5" id="KW-0378">Hydrolase</keyword>
<dbReference type="PROSITE" id="PS00138">
    <property type="entry name" value="SUBTILASE_SER"/>
    <property type="match status" value="1"/>
</dbReference>
<dbReference type="SUPFAM" id="SSF52743">
    <property type="entry name" value="Subtilisin-like"/>
    <property type="match status" value="1"/>
</dbReference>
<dbReference type="InterPro" id="IPR000209">
    <property type="entry name" value="Peptidase_S8/S53_dom"/>
</dbReference>
<accession>A0A8J3IWE7</accession>
<sequence length="1079" mass="111037">MKPGKKLALVRLIGILLLGGIIALLVGTTMSAHAFQAAQEQTAPMTAAHGDKPTYIPDSYIVILKTASTPEEITSVAHSLANRYHGKASQIYTAALHGFAINLPESQAQQLAKDPQVASVRPDRAIPPQVLDRQTDTPQSSTSSTQASAPWDLDRMDQPNLPLSDTYTSDTDGSQVSVYILDTGIRATHTEFEGRAFSAPNGADNSDCEGHGTDVAGVIGGKTWGVAKKVKLYGLRVLTCKDVSSSTSSLAAIDWVTAHATRPAVVSMSWGVTPHDDTLDAAVANSIQSGVTYVMSAGNKNEDACLSSPHTVSQAIVVGATSRNDARSSFSNYGKCVTLFAPGQDIPTASYTSDTDTTVASGTSLSAPLVAGAAALYLSAHPSATPDQVKAALVACATSDVITDPGSDSPNKLLYTHCDHTINVTNPGKLVSTQGAKIHLPLQATDPNAGKTMTYSATGLPTGLSLESTTGVISGTITTGGSSTVVITVKDDTGATGVSSFSWDVIKGIGPITDSHGNCVDDQASKTTNGNPIQVVPCNQTKAQQWTVSADGTLQVLGKCMTTASSDKTSPTVIALSDCSAASSQIWQPQANGTLLNPASSLCLSEPPSGSGSGQLVLADCAASTTQHWKLPDVNTPNILDVSGPGDQATARGKAVSLQVKMLDSDVGQTVRYSATGLPAGISIDSATGIISGTPTETGTATVQVTAKDDTGATRTISFHWTIADGQIVGISGKCVDDRQIETTNGNPIQVVGCNQTAAQQWTQGPGNTLEVLGKCMTASNGGTTDGTAVVLFDCSASPSQIWQPQANGTLLNPASGLCLNAPANDAALTIAQCTGNANQQWKLPTSNSITVTDPGKQQAIVGKAVKLQIKAASFDTQQKLSYSATGLPAGLSIESATGVISGTPTTGGSSTVVVTVKDSAGATKTTSFRWDVVKGVGPITNSRGDCVDDNSSQTTNGNPIQVVRCNQTAAQQWTVSADGTLQVLGKCMTTASSDKTKLTVIMLSDCSAASSQIWQPQTDGTLLNPASSLCLSEPASDSGIHQLVLADCAASTTQHWKLPIGSSSATTMVPQTPRRSEG</sequence>
<dbReference type="InterPro" id="IPR050131">
    <property type="entry name" value="Peptidase_S8_subtilisin-like"/>
</dbReference>
<keyword evidence="4 5" id="KW-0720">Serine protease</keyword>
<name>A0A8J3IWE7_9CHLR</name>
<evidence type="ECO:0000256" key="5">
    <source>
        <dbReference type="PROSITE-ProRule" id="PRU01240"/>
    </source>
</evidence>
<evidence type="ECO:0000256" key="4">
    <source>
        <dbReference type="ARBA" id="ARBA00022825"/>
    </source>
</evidence>
<dbReference type="InterPro" id="IPR015919">
    <property type="entry name" value="Cadherin-like_sf"/>
</dbReference>
<dbReference type="SUPFAM" id="SSF49313">
    <property type="entry name" value="Cadherin-like"/>
    <property type="match status" value="3"/>
</dbReference>
<dbReference type="FunFam" id="3.40.50.200:FF:000014">
    <property type="entry name" value="Proteinase K"/>
    <property type="match status" value="1"/>
</dbReference>
<evidence type="ECO:0000256" key="1">
    <source>
        <dbReference type="ARBA" id="ARBA00011073"/>
    </source>
</evidence>
<dbReference type="InterPro" id="IPR035992">
    <property type="entry name" value="Ricin_B-like_lectins"/>
</dbReference>
<dbReference type="EMBL" id="BNJK01000002">
    <property type="protein sequence ID" value="GHO98070.1"/>
    <property type="molecule type" value="Genomic_DNA"/>
</dbReference>
<dbReference type="Gene3D" id="2.60.40.10">
    <property type="entry name" value="Immunoglobulins"/>
    <property type="match status" value="3"/>
</dbReference>
<evidence type="ECO:0000256" key="7">
    <source>
        <dbReference type="SAM" id="MobiDB-lite"/>
    </source>
</evidence>
<keyword evidence="11" id="KW-1185">Reference proteome</keyword>
<dbReference type="GO" id="GO:0006508">
    <property type="term" value="P:proteolysis"/>
    <property type="evidence" value="ECO:0007669"/>
    <property type="project" value="UniProtKB-KW"/>
</dbReference>
<dbReference type="AlphaFoldDB" id="A0A8J3IWE7"/>
<dbReference type="SUPFAM" id="SSF50370">
    <property type="entry name" value="Ricin B-like lectins"/>
    <property type="match status" value="3"/>
</dbReference>
<dbReference type="GO" id="GO:0004252">
    <property type="term" value="F:serine-type endopeptidase activity"/>
    <property type="evidence" value="ECO:0007669"/>
    <property type="project" value="UniProtKB-UniRule"/>
</dbReference>
<feature type="region of interest" description="Disordered" evidence="7">
    <location>
        <begin position="112"/>
        <end position="169"/>
    </location>
</feature>
<keyword evidence="2 5" id="KW-0645">Protease</keyword>
<evidence type="ECO:0000313" key="11">
    <source>
        <dbReference type="Proteomes" id="UP000597444"/>
    </source>
</evidence>
<evidence type="ECO:0000313" key="10">
    <source>
        <dbReference type="EMBL" id="GHO98070.1"/>
    </source>
</evidence>
<dbReference type="Pfam" id="PF00652">
    <property type="entry name" value="Ricin_B_lectin"/>
    <property type="match status" value="3"/>
</dbReference>
<dbReference type="Gene3D" id="3.30.70.80">
    <property type="entry name" value="Peptidase S8 propeptide/proteinase inhibitor I9"/>
    <property type="match status" value="1"/>
</dbReference>
<dbReference type="PRINTS" id="PR00723">
    <property type="entry name" value="SUBTILISIN"/>
</dbReference>
<feature type="domain" description="Ricin B lectin" evidence="8">
    <location>
        <begin position="507"/>
        <end position="632"/>
    </location>
</feature>
<dbReference type="Gene3D" id="2.80.10.50">
    <property type="match status" value="3"/>
</dbReference>
<dbReference type="PROSITE" id="PS00137">
    <property type="entry name" value="SUBTILASE_HIS"/>
    <property type="match status" value="1"/>
</dbReference>
<evidence type="ECO:0000256" key="6">
    <source>
        <dbReference type="RuleBase" id="RU003355"/>
    </source>
</evidence>
<comment type="caution">
    <text evidence="10">The sequence shown here is derived from an EMBL/GenBank/DDBJ whole genome shotgun (WGS) entry which is preliminary data.</text>
</comment>
<feature type="active site" description="Charge relay system" evidence="5">
    <location>
        <position position="182"/>
    </location>
</feature>